<evidence type="ECO:0000256" key="1">
    <source>
        <dbReference type="SAM" id="MobiDB-lite"/>
    </source>
</evidence>
<comment type="caution">
    <text evidence="2">The sequence shown here is derived from an EMBL/GenBank/DDBJ whole genome shotgun (WGS) entry which is preliminary data.</text>
</comment>
<protein>
    <submittedName>
        <fullName evidence="2">Uncharacterized protein</fullName>
    </submittedName>
</protein>
<evidence type="ECO:0000313" key="3">
    <source>
        <dbReference type="Proteomes" id="UP001595891"/>
    </source>
</evidence>
<accession>A0ABV9ELJ0</accession>
<dbReference type="RefSeq" id="WP_262845766.1">
    <property type="nucleotide sequence ID" value="NZ_JANZYP010000041.1"/>
</dbReference>
<organism evidence="2 3">
    <name type="scientific">Sphaerisporangium corydalis</name>
    <dbReference type="NCBI Taxonomy" id="1441875"/>
    <lineage>
        <taxon>Bacteria</taxon>
        <taxon>Bacillati</taxon>
        <taxon>Actinomycetota</taxon>
        <taxon>Actinomycetes</taxon>
        <taxon>Streptosporangiales</taxon>
        <taxon>Streptosporangiaceae</taxon>
        <taxon>Sphaerisporangium</taxon>
    </lineage>
</organism>
<dbReference type="EMBL" id="JBHSFN010000013">
    <property type="protein sequence ID" value="MFC4588854.1"/>
    <property type="molecule type" value="Genomic_DNA"/>
</dbReference>
<sequence length="57" mass="5814">MGIKAAALAAAVRPAARLPSGHAAWAPVPNGGETQGRPPHQAPAHQISPADQRRTTT</sequence>
<dbReference type="Proteomes" id="UP001595891">
    <property type="component" value="Unassembled WGS sequence"/>
</dbReference>
<evidence type="ECO:0000313" key="2">
    <source>
        <dbReference type="EMBL" id="MFC4588854.1"/>
    </source>
</evidence>
<gene>
    <name evidence="2" type="ORF">ACFO8L_22380</name>
</gene>
<reference evidence="3" key="1">
    <citation type="journal article" date="2019" name="Int. J. Syst. Evol. Microbiol.">
        <title>The Global Catalogue of Microorganisms (GCM) 10K type strain sequencing project: providing services to taxonomists for standard genome sequencing and annotation.</title>
        <authorList>
            <consortium name="The Broad Institute Genomics Platform"/>
            <consortium name="The Broad Institute Genome Sequencing Center for Infectious Disease"/>
            <person name="Wu L."/>
            <person name="Ma J."/>
        </authorList>
    </citation>
    <scope>NUCLEOTIDE SEQUENCE [LARGE SCALE GENOMIC DNA]</scope>
    <source>
        <strain evidence="3">CCUG 49560</strain>
    </source>
</reference>
<keyword evidence="3" id="KW-1185">Reference proteome</keyword>
<name>A0ABV9ELJ0_9ACTN</name>
<proteinExistence type="predicted"/>
<feature type="region of interest" description="Disordered" evidence="1">
    <location>
        <begin position="14"/>
        <end position="57"/>
    </location>
</feature>